<sequence length="135" mass="15022">MLQDAENFLTALATLCNRVEEPTEDLRMVEALESTLTAHVKLIRRLSTVMTVAGRTVKNALKAHNQACAVVSHYLMGRQRPDISSKTLRDYHDTVAKRFGELTMSVAVEMQTRPSRLTHASPTQAGQEREARGTS</sequence>
<accession>A0A7T1T711</accession>
<evidence type="ECO:0000313" key="2">
    <source>
        <dbReference type="EMBL" id="QPP07545.1"/>
    </source>
</evidence>
<dbReference type="AlphaFoldDB" id="A0A7T1T711"/>
<feature type="region of interest" description="Disordered" evidence="1">
    <location>
        <begin position="112"/>
        <end position="135"/>
    </location>
</feature>
<organism evidence="2 3">
    <name type="scientific">Streptomyces bathyalis</name>
    <dbReference type="NCBI Taxonomy" id="2710756"/>
    <lineage>
        <taxon>Bacteria</taxon>
        <taxon>Bacillati</taxon>
        <taxon>Actinomycetota</taxon>
        <taxon>Actinomycetes</taxon>
        <taxon>Kitasatosporales</taxon>
        <taxon>Streptomycetaceae</taxon>
        <taxon>Streptomyces</taxon>
    </lineage>
</organism>
<evidence type="ECO:0000313" key="3">
    <source>
        <dbReference type="Proteomes" id="UP000595046"/>
    </source>
</evidence>
<dbReference type="Proteomes" id="UP000595046">
    <property type="component" value="Chromosome"/>
</dbReference>
<feature type="compositionally biased region" description="Polar residues" evidence="1">
    <location>
        <begin position="112"/>
        <end position="126"/>
    </location>
</feature>
<protein>
    <submittedName>
        <fullName evidence="2">Uncharacterized protein</fullName>
    </submittedName>
</protein>
<dbReference type="KEGG" id="sbat:G4Z16_15400"/>
<evidence type="ECO:0000256" key="1">
    <source>
        <dbReference type="SAM" id="MobiDB-lite"/>
    </source>
</evidence>
<gene>
    <name evidence="2" type="ORF">G4Z16_15400</name>
</gene>
<dbReference type="EMBL" id="CP048882">
    <property type="protein sequence ID" value="QPP07545.1"/>
    <property type="molecule type" value="Genomic_DNA"/>
</dbReference>
<keyword evidence="3" id="KW-1185">Reference proteome</keyword>
<name>A0A7T1T711_9ACTN</name>
<proteinExistence type="predicted"/>
<dbReference type="RefSeq" id="WP_197351353.1">
    <property type="nucleotide sequence ID" value="NZ_CP048882.1"/>
</dbReference>
<reference evidence="3" key="1">
    <citation type="submission" date="2020-02" db="EMBL/GenBank/DDBJ databases">
        <title>Streptomyces sp. ASO4wet.</title>
        <authorList>
            <person name="Risdian C."/>
            <person name="Landwehr W."/>
            <person name="Schupp P."/>
            <person name="Wink J."/>
        </authorList>
    </citation>
    <scope>NUCLEOTIDE SEQUENCE [LARGE SCALE GENOMIC DNA]</scope>
    <source>
        <strain evidence="3">ASO4wet</strain>
    </source>
</reference>